<reference evidence="1 2" key="1">
    <citation type="submission" date="2023-01" db="EMBL/GenBank/DDBJ databases">
        <authorList>
            <person name="Whitehead M."/>
        </authorList>
    </citation>
    <scope>NUCLEOTIDE SEQUENCE [LARGE SCALE GENOMIC DNA]</scope>
</reference>
<dbReference type="EMBL" id="CARXXK010000005">
    <property type="protein sequence ID" value="CAI6368817.1"/>
    <property type="molecule type" value="Genomic_DNA"/>
</dbReference>
<evidence type="ECO:0000313" key="1">
    <source>
        <dbReference type="EMBL" id="CAI6368817.1"/>
    </source>
</evidence>
<dbReference type="Proteomes" id="UP001160148">
    <property type="component" value="Unassembled WGS sequence"/>
</dbReference>
<protein>
    <submittedName>
        <fullName evidence="1">Uncharacterized protein</fullName>
    </submittedName>
</protein>
<dbReference type="AlphaFoldDB" id="A0AAV0XMZ2"/>
<proteinExistence type="predicted"/>
<evidence type="ECO:0000313" key="2">
    <source>
        <dbReference type="Proteomes" id="UP001160148"/>
    </source>
</evidence>
<sequence length="71" mass="7822">MGIDDFPKSTNKGTITYIASETTTIIICLAVSVCEQAEIGFGRSIQNHDISYESGMTRSDIVRFDTNNASW</sequence>
<accession>A0AAV0XMZ2</accession>
<name>A0AAV0XMZ2_9HEMI</name>
<gene>
    <name evidence="1" type="ORF">MEUPH1_LOCUS23134</name>
</gene>
<organism evidence="1 2">
    <name type="scientific">Macrosiphum euphorbiae</name>
    <name type="common">potato aphid</name>
    <dbReference type="NCBI Taxonomy" id="13131"/>
    <lineage>
        <taxon>Eukaryota</taxon>
        <taxon>Metazoa</taxon>
        <taxon>Ecdysozoa</taxon>
        <taxon>Arthropoda</taxon>
        <taxon>Hexapoda</taxon>
        <taxon>Insecta</taxon>
        <taxon>Pterygota</taxon>
        <taxon>Neoptera</taxon>
        <taxon>Paraneoptera</taxon>
        <taxon>Hemiptera</taxon>
        <taxon>Sternorrhyncha</taxon>
        <taxon>Aphidomorpha</taxon>
        <taxon>Aphidoidea</taxon>
        <taxon>Aphididae</taxon>
        <taxon>Macrosiphini</taxon>
        <taxon>Macrosiphum</taxon>
    </lineage>
</organism>
<comment type="caution">
    <text evidence="1">The sequence shown here is derived from an EMBL/GenBank/DDBJ whole genome shotgun (WGS) entry which is preliminary data.</text>
</comment>
<keyword evidence="2" id="KW-1185">Reference proteome</keyword>